<evidence type="ECO:0000313" key="2">
    <source>
        <dbReference type="EMBL" id="OEU17306.1"/>
    </source>
</evidence>
<feature type="compositionally biased region" description="Basic and acidic residues" evidence="1">
    <location>
        <begin position="50"/>
        <end position="81"/>
    </location>
</feature>
<dbReference type="OrthoDB" id="10540568at2759"/>
<dbReference type="KEGG" id="fcy:FRACYDRAFT_237717"/>
<dbReference type="InParanoid" id="A0A1E7FGM1"/>
<organism evidence="2 3">
    <name type="scientific">Fragilariopsis cylindrus CCMP1102</name>
    <dbReference type="NCBI Taxonomy" id="635003"/>
    <lineage>
        <taxon>Eukaryota</taxon>
        <taxon>Sar</taxon>
        <taxon>Stramenopiles</taxon>
        <taxon>Ochrophyta</taxon>
        <taxon>Bacillariophyta</taxon>
        <taxon>Bacillariophyceae</taxon>
        <taxon>Bacillariophycidae</taxon>
        <taxon>Bacillariales</taxon>
        <taxon>Bacillariaceae</taxon>
        <taxon>Fragilariopsis</taxon>
    </lineage>
</organism>
<dbReference type="AlphaFoldDB" id="A0A1E7FGM1"/>
<dbReference type="Proteomes" id="UP000095751">
    <property type="component" value="Unassembled WGS sequence"/>
</dbReference>
<feature type="compositionally biased region" description="Basic and acidic residues" evidence="1">
    <location>
        <begin position="16"/>
        <end position="31"/>
    </location>
</feature>
<keyword evidence="3" id="KW-1185">Reference proteome</keyword>
<sequence length="272" mass="30528">MTIKVEDKVQNVSDTTKVEEDAEKVNKKDGNNDNDIVSPPDIVRESSAVVEEKPQAKLVKEEDSCKGGKSSSDLKVKKERSSQSTAKAIKKEPKVRGGKKKSENKKKILAYLGDQLQTLDRTDVKKQELAEVCGYMKTGSHGFFYAYKDLVDEGMIHKGKLTDLGISSLPTDAVSFQKPKGNTEMQDHFFKLLRKGCKEGTDEKTKQIFEILSDGKDHELTEFTSATGYANLKSKGLGYNISYMEKKVKILEKTKPNTWRFTDKCFPDGRPE</sequence>
<dbReference type="EMBL" id="KV784357">
    <property type="protein sequence ID" value="OEU17306.1"/>
    <property type="molecule type" value="Genomic_DNA"/>
</dbReference>
<accession>A0A1E7FGM1</accession>
<protein>
    <submittedName>
        <fullName evidence="2">Uncharacterized protein</fullName>
    </submittedName>
</protein>
<proteinExistence type="predicted"/>
<gene>
    <name evidence="2" type="ORF">FRACYDRAFT_237717</name>
</gene>
<feature type="region of interest" description="Disordered" evidence="1">
    <location>
        <begin position="1"/>
        <end position="102"/>
    </location>
</feature>
<evidence type="ECO:0000313" key="3">
    <source>
        <dbReference type="Proteomes" id="UP000095751"/>
    </source>
</evidence>
<reference evidence="2 3" key="1">
    <citation type="submission" date="2016-09" db="EMBL/GenBank/DDBJ databases">
        <title>Extensive genetic diversity and differential bi-allelic expression allows diatom success in the polar Southern Ocean.</title>
        <authorList>
            <consortium name="DOE Joint Genome Institute"/>
            <person name="Mock T."/>
            <person name="Otillar R.P."/>
            <person name="Strauss J."/>
            <person name="Dupont C."/>
            <person name="Frickenhaus S."/>
            <person name="Maumus F."/>
            <person name="Mcmullan M."/>
            <person name="Sanges R."/>
            <person name="Schmutz J."/>
            <person name="Toseland A."/>
            <person name="Valas R."/>
            <person name="Veluchamy A."/>
            <person name="Ward B.J."/>
            <person name="Allen A."/>
            <person name="Barry K."/>
            <person name="Falciatore A."/>
            <person name="Ferrante M."/>
            <person name="Fortunato A.E."/>
            <person name="Gloeckner G."/>
            <person name="Gruber A."/>
            <person name="Hipkin R."/>
            <person name="Janech M."/>
            <person name="Kroth P."/>
            <person name="Leese F."/>
            <person name="Lindquist E."/>
            <person name="Lyon B.R."/>
            <person name="Martin J."/>
            <person name="Mayer C."/>
            <person name="Parker M."/>
            <person name="Quesneville H."/>
            <person name="Raymond J."/>
            <person name="Uhlig C."/>
            <person name="Valentin K.U."/>
            <person name="Worden A.Z."/>
            <person name="Armbrust E.V."/>
            <person name="Bowler C."/>
            <person name="Green B."/>
            <person name="Moulton V."/>
            <person name="Van Oosterhout C."/>
            <person name="Grigoriev I."/>
        </authorList>
    </citation>
    <scope>NUCLEOTIDE SEQUENCE [LARGE SCALE GENOMIC DNA]</scope>
    <source>
        <strain evidence="2 3">CCMP1102</strain>
    </source>
</reference>
<name>A0A1E7FGM1_9STRA</name>
<evidence type="ECO:0000256" key="1">
    <source>
        <dbReference type="SAM" id="MobiDB-lite"/>
    </source>
</evidence>